<feature type="compositionally biased region" description="Basic and acidic residues" evidence="1">
    <location>
        <begin position="348"/>
        <end position="385"/>
    </location>
</feature>
<feature type="region of interest" description="Disordered" evidence="1">
    <location>
        <begin position="111"/>
        <end position="178"/>
    </location>
</feature>
<feature type="compositionally biased region" description="Basic residues" evidence="1">
    <location>
        <begin position="409"/>
        <end position="429"/>
    </location>
</feature>
<keyword evidence="2" id="KW-0732">Signal</keyword>
<feature type="compositionally biased region" description="Basic residues" evidence="1">
    <location>
        <begin position="323"/>
        <end position="347"/>
    </location>
</feature>
<evidence type="ECO:0000256" key="1">
    <source>
        <dbReference type="SAM" id="MobiDB-lite"/>
    </source>
</evidence>
<gene>
    <name evidence="3" type="ORF">g.8482</name>
</gene>
<protein>
    <submittedName>
        <fullName evidence="3">Uncharacterized protein</fullName>
    </submittedName>
</protein>
<reference evidence="3" key="1">
    <citation type="submission" date="2015-12" db="EMBL/GenBank/DDBJ databases">
        <title>De novo transcriptome assembly of four potential Pierce s Disease insect vectors from Arizona vineyards.</title>
        <authorList>
            <person name="Tassone E.E."/>
        </authorList>
    </citation>
    <scope>NUCLEOTIDE SEQUENCE</scope>
</reference>
<feature type="region of interest" description="Disordered" evidence="1">
    <location>
        <begin position="247"/>
        <end position="467"/>
    </location>
</feature>
<sequence length="467" mass="54967">AGVAMKLALLSLWVFCLRISYGRLIDNSEEQKNVGRRPTKIVYKTDGVYDESFSISYGETQESDDYYDEGEDEYDEDSSEETYESEEETMYKQREIDASTMEAEFVDYTARKSTKRPSKTIASKDNIQRKTETVSKGKENKDLGKSVKKNVGTKNQQNKKMKSVKPREARSNKQKTLKPKIVYKLPDEIQRVKDREAPVLNARIDHIRKVEYDMGHNSKSTSEDDNFAENYRIQQEKYKKLLKEDAELEKEHEGSLVMDSKSYLRDRSVHIPEESQDEYDYSELKKQLEMAETPPKEKKRKKKISKSKEMKSKEGDKKPSKNKEKRFSKKSGSKEKAKRTRSRRTFTGKRDGKSKVNDNKRAERRRSEFRDKKDARRGTGKEGVDKYQNTDSRYGRGRQFKEMVGRTNVKQHLKKLKERQRRGRTKNKKNSAVAAKQKRDKMKNIRRDRKRIGDINKKSEKIKRKRH</sequence>
<feature type="compositionally biased region" description="Basic and acidic residues" evidence="1">
    <location>
        <begin position="126"/>
        <end position="145"/>
    </location>
</feature>
<feature type="chain" id="PRO_5008582051" evidence="2">
    <location>
        <begin position="23"/>
        <end position="467"/>
    </location>
</feature>
<dbReference type="AlphaFoldDB" id="A0A1B6EF33"/>
<name>A0A1B6EF33_9HEMI</name>
<feature type="region of interest" description="Disordered" evidence="1">
    <location>
        <begin position="57"/>
        <end position="97"/>
    </location>
</feature>
<accession>A0A1B6EF33</accession>
<organism evidence="3">
    <name type="scientific">Clastoptera arizonana</name>
    <name type="common">Arizona spittle bug</name>
    <dbReference type="NCBI Taxonomy" id="38151"/>
    <lineage>
        <taxon>Eukaryota</taxon>
        <taxon>Metazoa</taxon>
        <taxon>Ecdysozoa</taxon>
        <taxon>Arthropoda</taxon>
        <taxon>Hexapoda</taxon>
        <taxon>Insecta</taxon>
        <taxon>Pterygota</taxon>
        <taxon>Neoptera</taxon>
        <taxon>Paraneoptera</taxon>
        <taxon>Hemiptera</taxon>
        <taxon>Auchenorrhyncha</taxon>
        <taxon>Cercopoidea</taxon>
        <taxon>Clastopteridae</taxon>
        <taxon>Clastoptera</taxon>
    </lineage>
</organism>
<feature type="signal peptide" evidence="2">
    <location>
        <begin position="1"/>
        <end position="22"/>
    </location>
</feature>
<feature type="compositionally biased region" description="Basic residues" evidence="1">
    <location>
        <begin position="436"/>
        <end position="450"/>
    </location>
</feature>
<dbReference type="EMBL" id="GEDC01000760">
    <property type="protein sequence ID" value="JAS36538.1"/>
    <property type="molecule type" value="Transcribed_RNA"/>
</dbReference>
<feature type="compositionally biased region" description="Acidic residues" evidence="1">
    <location>
        <begin position="61"/>
        <end position="88"/>
    </location>
</feature>
<feature type="non-terminal residue" evidence="3">
    <location>
        <position position="1"/>
    </location>
</feature>
<evidence type="ECO:0000313" key="3">
    <source>
        <dbReference type="EMBL" id="JAS36538.1"/>
    </source>
</evidence>
<evidence type="ECO:0000256" key="2">
    <source>
        <dbReference type="SAM" id="SignalP"/>
    </source>
</evidence>
<feature type="compositionally biased region" description="Basic and acidic residues" evidence="1">
    <location>
        <begin position="262"/>
        <end position="273"/>
    </location>
</feature>
<feature type="compositionally biased region" description="Basic and acidic residues" evidence="1">
    <location>
        <begin position="306"/>
        <end position="322"/>
    </location>
</feature>
<proteinExistence type="predicted"/>